<protein>
    <submittedName>
        <fullName evidence="1">Uncharacterized protein</fullName>
    </submittedName>
</protein>
<dbReference type="EMBL" id="CM047592">
    <property type="protein sequence ID" value="KAI9917745.1"/>
    <property type="molecule type" value="Genomic_DNA"/>
</dbReference>
<keyword evidence="2" id="KW-1185">Reference proteome</keyword>
<evidence type="ECO:0000313" key="1">
    <source>
        <dbReference type="EMBL" id="KAI9917745.1"/>
    </source>
</evidence>
<accession>A0ACC0WGH5</accession>
<sequence length="84" mass="9296">MPMELVSTRIQTDSESDNILQIMRSIVKENGVGEGGEPIYFVLCLQTGDTGALSSTLMLMIKEKIQFYIAVLIMLSNPALDDKE</sequence>
<reference evidence="1 2" key="1">
    <citation type="journal article" date="2022" name="bioRxiv">
        <title>The genome of the oomycete Peronosclerospora sorghi, a cosmopolitan pathogen of maize and sorghum, is inflated with dispersed pseudogenes.</title>
        <authorList>
            <person name="Fletcher K."/>
            <person name="Martin F."/>
            <person name="Isakeit T."/>
            <person name="Cavanaugh K."/>
            <person name="Magill C."/>
            <person name="Michelmore R."/>
        </authorList>
    </citation>
    <scope>NUCLEOTIDE SEQUENCE [LARGE SCALE GENOMIC DNA]</scope>
    <source>
        <strain evidence="1">P6</strain>
    </source>
</reference>
<gene>
    <name evidence="1" type="ORF">PsorP6_012832</name>
</gene>
<proteinExistence type="predicted"/>
<comment type="caution">
    <text evidence="1">The sequence shown here is derived from an EMBL/GenBank/DDBJ whole genome shotgun (WGS) entry which is preliminary data.</text>
</comment>
<evidence type="ECO:0000313" key="2">
    <source>
        <dbReference type="Proteomes" id="UP001163321"/>
    </source>
</evidence>
<dbReference type="Proteomes" id="UP001163321">
    <property type="component" value="Chromosome 13"/>
</dbReference>
<name>A0ACC0WGH5_9STRA</name>
<organism evidence="1 2">
    <name type="scientific">Peronosclerospora sorghi</name>
    <dbReference type="NCBI Taxonomy" id="230839"/>
    <lineage>
        <taxon>Eukaryota</taxon>
        <taxon>Sar</taxon>
        <taxon>Stramenopiles</taxon>
        <taxon>Oomycota</taxon>
        <taxon>Peronosporomycetes</taxon>
        <taxon>Peronosporales</taxon>
        <taxon>Peronosporaceae</taxon>
        <taxon>Peronosclerospora</taxon>
    </lineage>
</organism>